<dbReference type="Proteomes" id="UP000217790">
    <property type="component" value="Unassembled WGS sequence"/>
</dbReference>
<reference evidence="2" key="1">
    <citation type="journal article" date="2017" name="Nat. Ecol. Evol.">
        <title>Genome expansion and lineage-specific genetic innovations in the forest pathogenic fungi Armillaria.</title>
        <authorList>
            <person name="Sipos G."/>
            <person name="Prasanna A.N."/>
            <person name="Walter M.C."/>
            <person name="O'Connor E."/>
            <person name="Balint B."/>
            <person name="Krizsan K."/>
            <person name="Kiss B."/>
            <person name="Hess J."/>
            <person name="Varga T."/>
            <person name="Slot J."/>
            <person name="Riley R."/>
            <person name="Boka B."/>
            <person name="Rigling D."/>
            <person name="Barry K."/>
            <person name="Lee J."/>
            <person name="Mihaltcheva S."/>
            <person name="LaButti K."/>
            <person name="Lipzen A."/>
            <person name="Waldron R."/>
            <person name="Moloney N.M."/>
            <person name="Sperisen C."/>
            <person name="Kredics L."/>
            <person name="Vagvoelgyi C."/>
            <person name="Patrignani A."/>
            <person name="Fitzpatrick D."/>
            <person name="Nagy I."/>
            <person name="Doyle S."/>
            <person name="Anderson J.B."/>
            <person name="Grigoriev I.V."/>
            <person name="Gueldener U."/>
            <person name="Muensterkoetter M."/>
            <person name="Nagy L.G."/>
        </authorList>
    </citation>
    <scope>NUCLEOTIDE SEQUENCE [LARGE SCALE GENOMIC DNA]</scope>
    <source>
        <strain evidence="2">Ar21-2</strain>
    </source>
</reference>
<evidence type="ECO:0000313" key="2">
    <source>
        <dbReference type="Proteomes" id="UP000217790"/>
    </source>
</evidence>
<keyword evidence="2" id="KW-1185">Reference proteome</keyword>
<proteinExistence type="predicted"/>
<dbReference type="OrthoDB" id="3048298at2759"/>
<name>A0A2H3C8F1_ARMGA</name>
<evidence type="ECO:0000313" key="1">
    <source>
        <dbReference type="EMBL" id="PBK79351.1"/>
    </source>
</evidence>
<dbReference type="InParanoid" id="A0A2H3C8F1"/>
<accession>A0A2H3C8F1</accession>
<sequence length="176" mass="20348">MNTATREDLFFWYPEPGAGSKWRPSWDQVMTTPLSRDYIPHQIQAVSHVDEEINVNRCDRTFCIENGFVRGLAVGGTLGTDRHGELFVEDVWGVHHILPIVATHQYPIPEETYTLIRQKFDHYTWSEKWVQWVVGRRLSDERFEKLSVFKMAGDVALGTSNDLSGEYRDNILAQCC</sequence>
<gene>
    <name evidence="1" type="ORF">ARMGADRAFT_157446</name>
</gene>
<dbReference type="AlphaFoldDB" id="A0A2H3C8F1"/>
<organism evidence="1 2">
    <name type="scientific">Armillaria gallica</name>
    <name type="common">Bulbous honey fungus</name>
    <name type="synonym">Armillaria bulbosa</name>
    <dbReference type="NCBI Taxonomy" id="47427"/>
    <lineage>
        <taxon>Eukaryota</taxon>
        <taxon>Fungi</taxon>
        <taxon>Dikarya</taxon>
        <taxon>Basidiomycota</taxon>
        <taxon>Agaricomycotina</taxon>
        <taxon>Agaricomycetes</taxon>
        <taxon>Agaricomycetidae</taxon>
        <taxon>Agaricales</taxon>
        <taxon>Marasmiineae</taxon>
        <taxon>Physalacriaceae</taxon>
        <taxon>Armillaria</taxon>
    </lineage>
</organism>
<protein>
    <submittedName>
        <fullName evidence="1">Uncharacterized protein</fullName>
    </submittedName>
</protein>
<dbReference type="EMBL" id="KZ293783">
    <property type="protein sequence ID" value="PBK79351.1"/>
    <property type="molecule type" value="Genomic_DNA"/>
</dbReference>